<organism evidence="5 6">
    <name type="scientific">Desulfurella multipotens</name>
    <dbReference type="NCBI Taxonomy" id="79269"/>
    <lineage>
        <taxon>Bacteria</taxon>
        <taxon>Pseudomonadati</taxon>
        <taxon>Campylobacterota</taxon>
        <taxon>Desulfurellia</taxon>
        <taxon>Desulfurellales</taxon>
        <taxon>Desulfurellaceae</taxon>
        <taxon>Desulfurella</taxon>
    </lineage>
</organism>
<keyword evidence="2 5" id="KW-0808">Transferase</keyword>
<dbReference type="AlphaFoldDB" id="A0A1G6QNX8"/>
<dbReference type="Pfam" id="PF01553">
    <property type="entry name" value="Acyltransferase"/>
    <property type="match status" value="1"/>
</dbReference>
<dbReference type="CDD" id="cd07989">
    <property type="entry name" value="LPLAT_AGPAT-like"/>
    <property type="match status" value="1"/>
</dbReference>
<feature type="domain" description="Phospholipid/glycerol acyltransferase" evidence="4">
    <location>
        <begin position="55"/>
        <end position="167"/>
    </location>
</feature>
<accession>A0A1G6QNX8</accession>
<evidence type="ECO:0000313" key="6">
    <source>
        <dbReference type="Proteomes" id="UP000199411"/>
    </source>
</evidence>
<dbReference type="SUPFAM" id="SSF69593">
    <property type="entry name" value="Glycerol-3-phosphate (1)-acyltransferase"/>
    <property type="match status" value="1"/>
</dbReference>
<sequence length="209" mass="24242">MSSLIKWMKIIFYMFFYYITQKDIKVATKMFSKKVIEICKTKIISNKVDYNIKNFVIMATHKSYFDIFCIEDCFSNVKIIWFAKKELFKIPIFGHILKKTGAVCVDRGSVLHSALMIRGFFKDKKNDVAFAIFPYGTRKHTKAFKSGGIYFAKKLKLPIIPVKIEGSENVMPPGKITIQENQKVNVKIYDKINPDLEVDKIESTLKKLI</sequence>
<gene>
    <name evidence="5" type="ORF">SAMN05660835_01628</name>
</gene>
<evidence type="ECO:0000256" key="1">
    <source>
        <dbReference type="ARBA" id="ARBA00005189"/>
    </source>
</evidence>
<dbReference type="PANTHER" id="PTHR10434">
    <property type="entry name" value="1-ACYL-SN-GLYCEROL-3-PHOSPHATE ACYLTRANSFERASE"/>
    <property type="match status" value="1"/>
</dbReference>
<dbReference type="GO" id="GO:0003841">
    <property type="term" value="F:1-acylglycerol-3-phosphate O-acyltransferase activity"/>
    <property type="evidence" value="ECO:0007669"/>
    <property type="project" value="TreeGrafter"/>
</dbReference>
<keyword evidence="3 5" id="KW-0012">Acyltransferase</keyword>
<keyword evidence="6" id="KW-1185">Reference proteome</keyword>
<reference evidence="6" key="1">
    <citation type="submission" date="2016-10" db="EMBL/GenBank/DDBJ databases">
        <authorList>
            <person name="Varghese N."/>
            <person name="Submissions S."/>
        </authorList>
    </citation>
    <scope>NUCLEOTIDE SEQUENCE [LARGE SCALE GENOMIC DNA]</scope>
    <source>
        <strain evidence="6">DSM 8415</strain>
    </source>
</reference>
<dbReference type="OrthoDB" id="9809618at2"/>
<protein>
    <submittedName>
        <fullName evidence="5">1-acyl-sn-glycerol-3-phosphate acyltransferase</fullName>
    </submittedName>
</protein>
<dbReference type="SMART" id="SM00563">
    <property type="entry name" value="PlsC"/>
    <property type="match status" value="1"/>
</dbReference>
<dbReference type="GO" id="GO:0006654">
    <property type="term" value="P:phosphatidic acid biosynthetic process"/>
    <property type="evidence" value="ECO:0007669"/>
    <property type="project" value="TreeGrafter"/>
</dbReference>
<evidence type="ECO:0000313" key="5">
    <source>
        <dbReference type="EMBL" id="SDC93931.1"/>
    </source>
</evidence>
<dbReference type="EMBL" id="FMYU01000012">
    <property type="protein sequence ID" value="SDC93931.1"/>
    <property type="molecule type" value="Genomic_DNA"/>
</dbReference>
<evidence type="ECO:0000256" key="2">
    <source>
        <dbReference type="ARBA" id="ARBA00022679"/>
    </source>
</evidence>
<dbReference type="PANTHER" id="PTHR10434:SF66">
    <property type="entry name" value="PHOSPHOLIPID_GLYCEROL ACYLTRANSFERASE DOMAIN-CONTAINING PROTEIN"/>
    <property type="match status" value="1"/>
</dbReference>
<comment type="pathway">
    <text evidence="1">Lipid metabolism.</text>
</comment>
<dbReference type="RefSeq" id="WP_092129510.1">
    <property type="nucleotide sequence ID" value="NZ_FMYU01000012.1"/>
</dbReference>
<dbReference type="Proteomes" id="UP000199411">
    <property type="component" value="Unassembled WGS sequence"/>
</dbReference>
<proteinExistence type="predicted"/>
<evidence type="ECO:0000256" key="3">
    <source>
        <dbReference type="ARBA" id="ARBA00023315"/>
    </source>
</evidence>
<evidence type="ECO:0000259" key="4">
    <source>
        <dbReference type="SMART" id="SM00563"/>
    </source>
</evidence>
<name>A0A1G6QNX8_9BACT</name>
<dbReference type="InterPro" id="IPR002123">
    <property type="entry name" value="Plipid/glycerol_acylTrfase"/>
</dbReference>